<name>A0A1E5DZU7_9VIBR</name>
<reference evidence="15 16" key="1">
    <citation type="journal article" date="2012" name="Science">
        <title>Ecological populations of bacteria act as socially cohesive units of antibiotic production and resistance.</title>
        <authorList>
            <person name="Cordero O.X."/>
            <person name="Wildschutte H."/>
            <person name="Kirkup B."/>
            <person name="Proehl S."/>
            <person name="Ngo L."/>
            <person name="Hussain F."/>
            <person name="Le Roux F."/>
            <person name="Mincer T."/>
            <person name="Polz M.F."/>
        </authorList>
    </citation>
    <scope>NUCLEOTIDE SEQUENCE [LARGE SCALE GENOMIC DNA]</scope>
    <source>
        <strain evidence="15 16">1S-45</strain>
    </source>
</reference>
<dbReference type="EMBL" id="AJYK02000096">
    <property type="protein sequence ID" value="OEF23190.1"/>
    <property type="molecule type" value="Genomic_DNA"/>
</dbReference>
<dbReference type="AlphaFoldDB" id="A0A1E5DZU7"/>
<comment type="pathway">
    <text evidence="13">Carbohydrate metabolism; D-ribose degradation; D-ribose 5-phosphate from beta-D-ribopyranose: step 2/2.</text>
</comment>
<evidence type="ECO:0000256" key="7">
    <source>
        <dbReference type="ARBA" id="ARBA00022741"/>
    </source>
</evidence>
<evidence type="ECO:0000313" key="16">
    <source>
        <dbReference type="Proteomes" id="UP000094070"/>
    </source>
</evidence>
<dbReference type="InterPro" id="IPR002139">
    <property type="entry name" value="Ribo/fructo_kinase"/>
</dbReference>
<evidence type="ECO:0000256" key="1">
    <source>
        <dbReference type="ARBA" id="ARBA00005380"/>
    </source>
</evidence>
<organism evidence="15 16">
    <name type="scientific">Vibrio rumoiensis 1S-45</name>
    <dbReference type="NCBI Taxonomy" id="1188252"/>
    <lineage>
        <taxon>Bacteria</taxon>
        <taxon>Pseudomonadati</taxon>
        <taxon>Pseudomonadota</taxon>
        <taxon>Gammaproteobacteria</taxon>
        <taxon>Vibrionales</taxon>
        <taxon>Vibrionaceae</taxon>
        <taxon>Vibrio</taxon>
    </lineage>
</organism>
<feature type="binding site" evidence="13">
    <location>
        <position position="293"/>
    </location>
    <ligand>
        <name>K(+)</name>
        <dbReference type="ChEBI" id="CHEBI:29103"/>
    </ligand>
</feature>
<dbReference type="PANTHER" id="PTHR10584:SF166">
    <property type="entry name" value="RIBOKINASE"/>
    <property type="match status" value="1"/>
</dbReference>
<dbReference type="OrthoDB" id="9776822at2"/>
<dbReference type="GO" id="GO:0005829">
    <property type="term" value="C:cytosol"/>
    <property type="evidence" value="ECO:0007669"/>
    <property type="project" value="TreeGrafter"/>
</dbReference>
<comment type="activity regulation">
    <text evidence="13">Activated by a monovalent cation that binds near, but not in, the active site. The most likely occupant of the site in vivo is potassium. Ion binding induces a conformational change that may alter substrate affinity.</text>
</comment>
<dbReference type="Gene3D" id="3.40.1190.20">
    <property type="match status" value="1"/>
</dbReference>
<evidence type="ECO:0000256" key="12">
    <source>
        <dbReference type="ARBA" id="ARBA00023277"/>
    </source>
</evidence>
<feature type="binding site" evidence="13">
    <location>
        <position position="140"/>
    </location>
    <ligand>
        <name>substrate</name>
    </ligand>
</feature>
<evidence type="ECO:0000259" key="14">
    <source>
        <dbReference type="Pfam" id="PF00294"/>
    </source>
</evidence>
<feature type="active site" description="Proton acceptor" evidence="13">
    <location>
        <position position="260"/>
    </location>
</feature>
<dbReference type="EC" id="2.7.1.15" evidence="2 13"/>
<evidence type="ECO:0000256" key="6">
    <source>
        <dbReference type="ARBA" id="ARBA00022723"/>
    </source>
</evidence>
<feature type="binding site" evidence="13">
    <location>
        <position position="254"/>
    </location>
    <ligand>
        <name>K(+)</name>
        <dbReference type="ChEBI" id="CHEBI:29103"/>
    </ligand>
</feature>
<evidence type="ECO:0000256" key="10">
    <source>
        <dbReference type="ARBA" id="ARBA00022842"/>
    </source>
</evidence>
<keyword evidence="10 13" id="KW-0460">Magnesium</keyword>
<comment type="caution">
    <text evidence="13">Lacks conserved residue(s) required for the propagation of feature annotation.</text>
</comment>
<feature type="binding site" evidence="13">
    <location>
        <position position="290"/>
    </location>
    <ligand>
        <name>K(+)</name>
        <dbReference type="ChEBI" id="CHEBI:29103"/>
    </ligand>
</feature>
<keyword evidence="12 13" id="KW-0119">Carbohydrate metabolism</keyword>
<dbReference type="PANTHER" id="PTHR10584">
    <property type="entry name" value="SUGAR KINASE"/>
    <property type="match status" value="1"/>
</dbReference>
<comment type="similarity">
    <text evidence="13">Belongs to the carbohydrate kinase PfkB family. Ribokinase subfamily.</text>
</comment>
<feature type="binding site" evidence="13">
    <location>
        <position position="260"/>
    </location>
    <ligand>
        <name>substrate</name>
    </ligand>
</feature>
<evidence type="ECO:0000256" key="13">
    <source>
        <dbReference type="HAMAP-Rule" id="MF_01987"/>
    </source>
</evidence>
<evidence type="ECO:0000256" key="3">
    <source>
        <dbReference type="ARBA" id="ARBA00016943"/>
    </source>
</evidence>
<protein>
    <recommendedName>
        <fullName evidence="3 13">Ribokinase</fullName>
        <shortName evidence="13">RK</shortName>
        <ecNumber evidence="2 13">2.7.1.15</ecNumber>
    </recommendedName>
</protein>
<comment type="subunit">
    <text evidence="13">Homodimer.</text>
</comment>
<keyword evidence="4 13" id="KW-0963">Cytoplasm</keyword>
<dbReference type="GO" id="GO:0005524">
    <property type="term" value="F:ATP binding"/>
    <property type="evidence" value="ECO:0007669"/>
    <property type="project" value="UniProtKB-UniRule"/>
</dbReference>
<dbReference type="Pfam" id="PF00294">
    <property type="entry name" value="PfkB"/>
    <property type="match status" value="1"/>
</dbReference>
<feature type="binding site" evidence="13">
    <location>
        <begin position="228"/>
        <end position="233"/>
    </location>
    <ligand>
        <name>ATP</name>
        <dbReference type="ChEBI" id="CHEBI:30616"/>
    </ligand>
</feature>
<evidence type="ECO:0000256" key="2">
    <source>
        <dbReference type="ARBA" id="ARBA00012035"/>
    </source>
</evidence>
<dbReference type="GO" id="GO:0046872">
    <property type="term" value="F:metal ion binding"/>
    <property type="evidence" value="ECO:0007669"/>
    <property type="project" value="UniProtKB-KW"/>
</dbReference>
<evidence type="ECO:0000256" key="11">
    <source>
        <dbReference type="ARBA" id="ARBA00022958"/>
    </source>
</evidence>
<dbReference type="CDD" id="cd01174">
    <property type="entry name" value="ribokinase"/>
    <property type="match status" value="1"/>
</dbReference>
<keyword evidence="11 13" id="KW-0630">Potassium</keyword>
<feature type="domain" description="Carbohydrate kinase PfkB" evidence="14">
    <location>
        <begin position="1"/>
        <end position="303"/>
    </location>
</feature>
<comment type="cofactor">
    <cofactor evidence="13">
        <name>Mg(2+)</name>
        <dbReference type="ChEBI" id="CHEBI:18420"/>
    </cofactor>
    <text evidence="13">Requires a divalent cation, most likely magnesium in vivo, as an electrophilic catalyst to aid phosphoryl group transfer. It is the chelate of the metal and the nucleotide that is the actual substrate.</text>
</comment>
<proteinExistence type="inferred from homology"/>
<evidence type="ECO:0000256" key="5">
    <source>
        <dbReference type="ARBA" id="ARBA00022679"/>
    </source>
</evidence>
<dbReference type="InterPro" id="IPR011877">
    <property type="entry name" value="Ribokinase"/>
</dbReference>
<evidence type="ECO:0000256" key="8">
    <source>
        <dbReference type="ARBA" id="ARBA00022777"/>
    </source>
</evidence>
<keyword evidence="8 13" id="KW-0418">Kinase</keyword>
<feature type="binding site" evidence="13">
    <location>
        <position position="295"/>
    </location>
    <ligand>
        <name>K(+)</name>
        <dbReference type="ChEBI" id="CHEBI:29103"/>
    </ligand>
</feature>
<feature type="binding site" evidence="13">
    <location>
        <position position="192"/>
    </location>
    <ligand>
        <name>ATP</name>
        <dbReference type="ChEBI" id="CHEBI:30616"/>
    </ligand>
</feature>
<dbReference type="FunFam" id="3.40.1190.20:FF:000012">
    <property type="entry name" value="Ribokinase"/>
    <property type="match status" value="1"/>
</dbReference>
<feature type="binding site" evidence="13">
    <location>
        <begin position="259"/>
        <end position="260"/>
    </location>
    <ligand>
        <name>ATP</name>
        <dbReference type="ChEBI" id="CHEBI:30616"/>
    </ligand>
</feature>
<evidence type="ECO:0000256" key="4">
    <source>
        <dbReference type="ARBA" id="ARBA00022490"/>
    </source>
</evidence>
<dbReference type="InterPro" id="IPR011611">
    <property type="entry name" value="PfkB_dom"/>
</dbReference>
<keyword evidence="6 13" id="KW-0479">Metal-binding</keyword>
<comment type="caution">
    <text evidence="15">The sequence shown here is derived from an EMBL/GenBank/DDBJ whole genome shotgun (WGS) entry which is preliminary data.</text>
</comment>
<dbReference type="STRING" id="1188252.A1QC_12505"/>
<feature type="binding site" evidence="13">
    <location>
        <position position="299"/>
    </location>
    <ligand>
        <name>K(+)</name>
        <dbReference type="ChEBI" id="CHEBI:29103"/>
    </ligand>
</feature>
<sequence>MNKLMVLGSVNADHVLQVPYFPRPGETLMGRNYQVIAGGKGANQAVAAARLGADIGFIACVGSDSFGHNIIKQFKQDGINTEYVHITENTPTGIAMIQVSDDGENSICLSPEANNHVTAELVSQHQLDIQACEYLLLQLETPLAGIEAAIQLAKTSPTGQKHVSNSKVILNPAPAQALPDSLLSQVDIITPNETEAEVLTGIHVIDEKTAQLAADQLHSKGIAIVMITLGAKGVWLSQNSHGELIQGFRVKAVDTTAAGDTFNGALVTGLIEGMAIKQATVFAHAAAALSVTQFGAQTSIPTRQQTDAFLASQAN</sequence>
<gene>
    <name evidence="13" type="primary">rbsK</name>
    <name evidence="15" type="ORF">A1QC_12505</name>
</gene>
<dbReference type="PROSITE" id="PS00584">
    <property type="entry name" value="PFKB_KINASES_2"/>
    <property type="match status" value="1"/>
</dbReference>
<comment type="similarity">
    <text evidence="1">Belongs to the carbohydrate kinase pfkB family.</text>
</comment>
<dbReference type="eggNOG" id="COG0524">
    <property type="taxonomic scope" value="Bacteria"/>
</dbReference>
<dbReference type="Proteomes" id="UP000094070">
    <property type="component" value="Unassembled WGS sequence"/>
</dbReference>
<keyword evidence="16" id="KW-1185">Reference proteome</keyword>
<dbReference type="NCBIfam" id="NF008353">
    <property type="entry name" value="PRK11142.1"/>
    <property type="match status" value="1"/>
</dbReference>
<dbReference type="PRINTS" id="PR00990">
    <property type="entry name" value="RIBOKINASE"/>
</dbReference>
<keyword evidence="5 13" id="KW-0808">Transferase</keyword>
<keyword evidence="7 13" id="KW-0547">Nucleotide-binding</keyword>
<dbReference type="UniPathway" id="UPA00916">
    <property type="reaction ID" value="UER00889"/>
</dbReference>
<feature type="binding site" evidence="13">
    <location>
        <begin position="39"/>
        <end position="43"/>
    </location>
    <ligand>
        <name>substrate</name>
    </ligand>
</feature>
<evidence type="ECO:0000313" key="15">
    <source>
        <dbReference type="EMBL" id="OEF23190.1"/>
    </source>
</evidence>
<dbReference type="SUPFAM" id="SSF53613">
    <property type="entry name" value="Ribokinase-like"/>
    <property type="match status" value="1"/>
</dbReference>
<dbReference type="GO" id="GO:0019303">
    <property type="term" value="P:D-ribose catabolic process"/>
    <property type="evidence" value="ECO:0007669"/>
    <property type="project" value="UniProtKB-UniRule"/>
</dbReference>
<dbReference type="NCBIfam" id="TIGR02152">
    <property type="entry name" value="D_ribokin_bact"/>
    <property type="match status" value="1"/>
</dbReference>
<accession>A0A1E5DZU7</accession>
<comment type="function">
    <text evidence="13">Catalyzes the phosphorylation of ribose at O-5 in a reaction requiring ATP and magnesium. The resulting D-ribose-5-phosphate can then be used either for sythesis of nucleotides, histidine, and tryptophan, or as a component of the pentose phosphate pathway.</text>
</comment>
<comment type="catalytic activity">
    <reaction evidence="13">
        <text>D-ribose + ATP = D-ribose 5-phosphate + ADP + H(+)</text>
        <dbReference type="Rhea" id="RHEA:13697"/>
        <dbReference type="ChEBI" id="CHEBI:15378"/>
        <dbReference type="ChEBI" id="CHEBI:30616"/>
        <dbReference type="ChEBI" id="CHEBI:47013"/>
        <dbReference type="ChEBI" id="CHEBI:78346"/>
        <dbReference type="ChEBI" id="CHEBI:456216"/>
        <dbReference type="EC" id="2.7.1.15"/>
    </reaction>
</comment>
<dbReference type="InterPro" id="IPR002173">
    <property type="entry name" value="Carboh/pur_kinase_PfkB_CS"/>
</dbReference>
<evidence type="ECO:0000256" key="9">
    <source>
        <dbReference type="ARBA" id="ARBA00022840"/>
    </source>
</evidence>
<dbReference type="HAMAP" id="MF_01987">
    <property type="entry name" value="Ribokinase"/>
    <property type="match status" value="1"/>
</dbReference>
<dbReference type="InterPro" id="IPR029056">
    <property type="entry name" value="Ribokinase-like"/>
</dbReference>
<dbReference type="GO" id="GO:0004747">
    <property type="term" value="F:ribokinase activity"/>
    <property type="evidence" value="ECO:0007669"/>
    <property type="project" value="UniProtKB-UniRule"/>
</dbReference>
<feature type="binding site" evidence="13">
    <location>
        <position position="284"/>
    </location>
    <ligand>
        <name>ATP</name>
        <dbReference type="ChEBI" id="CHEBI:30616"/>
    </ligand>
</feature>
<feature type="binding site" evidence="13">
    <location>
        <begin position="11"/>
        <end position="13"/>
    </location>
    <ligand>
        <name>substrate</name>
    </ligand>
</feature>
<keyword evidence="9 13" id="KW-0067">ATP-binding</keyword>
<dbReference type="RefSeq" id="WP_017025269.1">
    <property type="nucleotide sequence ID" value="NZ_AJYK02000096.1"/>
</dbReference>
<comment type="subcellular location">
    <subcellularLocation>
        <location evidence="13">Cytoplasm</location>
    </subcellularLocation>
</comment>
<feature type="binding site" evidence="13">
    <location>
        <position position="256"/>
    </location>
    <ligand>
        <name>K(+)</name>
        <dbReference type="ChEBI" id="CHEBI:29103"/>
    </ligand>
</feature>